<feature type="region of interest" description="Disordered" evidence="8">
    <location>
        <begin position="703"/>
        <end position="797"/>
    </location>
</feature>
<gene>
    <name evidence="11" type="ORF">DBRI00130_LOCUS9908</name>
</gene>
<dbReference type="GO" id="GO:0005509">
    <property type="term" value="F:calcium ion binding"/>
    <property type="evidence" value="ECO:0007669"/>
    <property type="project" value="InterPro"/>
</dbReference>
<evidence type="ECO:0000313" key="11">
    <source>
        <dbReference type="EMBL" id="CAE4597716.1"/>
    </source>
</evidence>
<evidence type="ECO:0008006" key="12">
    <source>
        <dbReference type="Google" id="ProtNLM"/>
    </source>
</evidence>
<dbReference type="InterPro" id="IPR000719">
    <property type="entry name" value="Prot_kinase_dom"/>
</dbReference>
<evidence type="ECO:0000256" key="1">
    <source>
        <dbReference type="ARBA" id="ARBA00001946"/>
    </source>
</evidence>
<dbReference type="Gene3D" id="1.10.510.10">
    <property type="entry name" value="Transferase(Phosphotransferase) domain 1"/>
    <property type="match status" value="1"/>
</dbReference>
<evidence type="ECO:0000256" key="6">
    <source>
        <dbReference type="ARBA" id="ARBA00022840"/>
    </source>
</evidence>
<evidence type="ECO:0000259" key="10">
    <source>
        <dbReference type="PROSITE" id="PS50222"/>
    </source>
</evidence>
<evidence type="ECO:0000256" key="7">
    <source>
        <dbReference type="ARBA" id="ARBA00024334"/>
    </source>
</evidence>
<feature type="domain" description="EF-hand" evidence="10">
    <location>
        <begin position="204"/>
        <end position="239"/>
    </location>
</feature>
<dbReference type="PROSITE" id="PS00108">
    <property type="entry name" value="PROTEIN_KINASE_ST"/>
    <property type="match status" value="1"/>
</dbReference>
<feature type="compositionally biased region" description="Basic and acidic residues" evidence="8">
    <location>
        <begin position="747"/>
        <end position="760"/>
    </location>
</feature>
<dbReference type="SUPFAM" id="SSF56112">
    <property type="entry name" value="Protein kinase-like (PK-like)"/>
    <property type="match status" value="1"/>
</dbReference>
<dbReference type="InterPro" id="IPR008271">
    <property type="entry name" value="Ser/Thr_kinase_AS"/>
</dbReference>
<keyword evidence="2" id="KW-0723">Serine/threonine-protein kinase</keyword>
<reference evidence="11" key="1">
    <citation type="submission" date="2021-01" db="EMBL/GenBank/DDBJ databases">
        <authorList>
            <person name="Corre E."/>
            <person name="Pelletier E."/>
            <person name="Niang G."/>
            <person name="Scheremetjew M."/>
            <person name="Finn R."/>
            <person name="Kale V."/>
            <person name="Holt S."/>
            <person name="Cochrane G."/>
            <person name="Meng A."/>
            <person name="Brown T."/>
            <person name="Cohen L."/>
        </authorList>
    </citation>
    <scope>NUCLEOTIDE SEQUENCE</scope>
    <source>
        <strain evidence="11">GSO104</strain>
    </source>
</reference>
<feature type="compositionally biased region" description="Low complexity" evidence="8">
    <location>
        <begin position="445"/>
        <end position="455"/>
    </location>
</feature>
<feature type="compositionally biased region" description="Basic and acidic residues" evidence="8">
    <location>
        <begin position="703"/>
        <end position="716"/>
    </location>
</feature>
<dbReference type="GO" id="GO:0005524">
    <property type="term" value="F:ATP binding"/>
    <property type="evidence" value="ECO:0007669"/>
    <property type="project" value="UniProtKB-KW"/>
</dbReference>
<dbReference type="InterPro" id="IPR011992">
    <property type="entry name" value="EF-hand-dom_pair"/>
</dbReference>
<keyword evidence="4" id="KW-0547">Nucleotide-binding</keyword>
<dbReference type="Pfam" id="PF00069">
    <property type="entry name" value="Pkinase"/>
    <property type="match status" value="1"/>
</dbReference>
<dbReference type="SUPFAM" id="SSF47473">
    <property type="entry name" value="EF-hand"/>
    <property type="match status" value="1"/>
</dbReference>
<keyword evidence="5" id="KW-0418">Kinase</keyword>
<keyword evidence="6" id="KW-0067">ATP-binding</keyword>
<comment type="similarity">
    <text evidence="7">Belongs to the protein kinase superfamily. Ser/Thr protein kinase family. CDPK subfamily.</text>
</comment>
<proteinExistence type="inferred from homology"/>
<sequence length="902" mass="99527">MLCSVHYIHSKGIIHRDLKLENFLFSDDSPDSKLKMIDFGLSKHFRFGELQHADAIGTPYTVAPEVFRGSYDERCDVWAIGVITYLLLSGDPPFGGCGGPEPLMTVRGNILKGSFAFDPPEIWSNVSSDARRFITSLLVTDPNNRPTAQGAQKSKWLKKMANKDRTEGDNQLNPGVVKALVNFKEYSDMRKLLCEVLSFTLLPDQIQELRKEFEKMDTEGSGEISLSALKEVLMGTASSGSLGALTEEEVEDIFNAMRVRKTETTIHWHEFIAAGLSQCKVDDRNLRLAFDRLDSDHKGYITFDNVMDLMGNDAAQSEDSMRRMWGDSMRACNCNHAIITYEDFLLLMKGQTKEVGDTHLEPHEASHEHLLSQPCDMPLSTLPEVMSQGHTTDDNSFASRESSDKVPIPLQNTASLNSSDSKRHSLGSGSFIPAIPSVTTPQSPKPTIHPISHSPPSTPMSAMSEHLCPSLADDESEGPLMMDDEEMDEMISAAADRTAVLSLEASSLIVSSVPVHRNLTPPQSPARGATDYVTPVSLRGTFSPDFLSNNVSGGQLPLLPLGDGLQSALIRRRSRSVDDQDRMSSTSVDDDADRELHFNADARRAMLLPEHNHENGLCDIIKDESKTPLAINRQLYRAHRQMRLAVLEASKRFEEEQTRRTLESLKAQKEAEGARKIQTAGLSMRHGFQKEISRDALRQIMEEKQREQRQAVEKATKRGGRGRRKKTVSDMAGMLSSPAPETLLMDSKARPGEPGIKDRGPLAARPTMEKAMSSRGFSTPPTTVTAPPPPNVPLPQILPTEKTVETRQPTIRKATTPGVFRKTFDPFGIGDSGHGTGGWVPKTQPYSSARVSTNPKDLLETSAHSSESDLAHIMEVESPESPNLEALYLKKNGINLPPPPPL</sequence>
<organism evidence="11">
    <name type="scientific">Ditylum brightwellii</name>
    <dbReference type="NCBI Taxonomy" id="49249"/>
    <lineage>
        <taxon>Eukaryota</taxon>
        <taxon>Sar</taxon>
        <taxon>Stramenopiles</taxon>
        <taxon>Ochrophyta</taxon>
        <taxon>Bacillariophyta</taxon>
        <taxon>Mediophyceae</taxon>
        <taxon>Lithodesmiophycidae</taxon>
        <taxon>Lithodesmiales</taxon>
        <taxon>Lithodesmiaceae</taxon>
        <taxon>Ditylum</taxon>
    </lineage>
</organism>
<feature type="compositionally biased region" description="Basic residues" evidence="8">
    <location>
        <begin position="717"/>
        <end position="726"/>
    </location>
</feature>
<dbReference type="Gene3D" id="1.10.238.10">
    <property type="entry name" value="EF-hand"/>
    <property type="match status" value="2"/>
</dbReference>
<dbReference type="PANTHER" id="PTHR24349">
    <property type="entry name" value="SERINE/THREONINE-PROTEIN KINASE"/>
    <property type="match status" value="1"/>
</dbReference>
<evidence type="ECO:0000259" key="9">
    <source>
        <dbReference type="PROSITE" id="PS50011"/>
    </source>
</evidence>
<dbReference type="EMBL" id="HBNS01012275">
    <property type="protein sequence ID" value="CAE4597716.1"/>
    <property type="molecule type" value="Transcribed_RNA"/>
</dbReference>
<dbReference type="PROSITE" id="PS50011">
    <property type="entry name" value="PROTEIN_KINASE_DOM"/>
    <property type="match status" value="1"/>
</dbReference>
<dbReference type="FunFam" id="1.10.238.10:FF:000788">
    <property type="entry name" value="Predicted protein"/>
    <property type="match status" value="1"/>
</dbReference>
<feature type="compositionally biased region" description="Polar residues" evidence="8">
    <location>
        <begin position="844"/>
        <end position="855"/>
    </location>
</feature>
<dbReference type="InterPro" id="IPR011009">
    <property type="entry name" value="Kinase-like_dom_sf"/>
</dbReference>
<keyword evidence="3" id="KW-0808">Transferase</keyword>
<feature type="region of interest" description="Disordered" evidence="8">
    <location>
        <begin position="832"/>
        <end position="867"/>
    </location>
</feature>
<dbReference type="InterPro" id="IPR002048">
    <property type="entry name" value="EF_hand_dom"/>
</dbReference>
<accession>A0A7S4R057</accession>
<feature type="compositionally biased region" description="Polar residues" evidence="8">
    <location>
        <begin position="410"/>
        <end position="419"/>
    </location>
</feature>
<protein>
    <recommendedName>
        <fullName evidence="12">Calmodulin</fullName>
    </recommendedName>
</protein>
<feature type="compositionally biased region" description="Polar residues" evidence="8">
    <location>
        <begin position="388"/>
        <end position="400"/>
    </location>
</feature>
<evidence type="ECO:0000256" key="8">
    <source>
        <dbReference type="SAM" id="MobiDB-lite"/>
    </source>
</evidence>
<dbReference type="AlphaFoldDB" id="A0A7S4R057"/>
<feature type="region of interest" description="Disordered" evidence="8">
    <location>
        <begin position="378"/>
        <end position="464"/>
    </location>
</feature>
<comment type="cofactor">
    <cofactor evidence="1">
        <name>Mg(2+)</name>
        <dbReference type="ChEBI" id="CHEBI:18420"/>
    </cofactor>
</comment>
<dbReference type="SMART" id="SM00054">
    <property type="entry name" value="EFh"/>
    <property type="match status" value="2"/>
</dbReference>
<evidence type="ECO:0000256" key="4">
    <source>
        <dbReference type="ARBA" id="ARBA00022741"/>
    </source>
</evidence>
<evidence type="ECO:0000256" key="2">
    <source>
        <dbReference type="ARBA" id="ARBA00022527"/>
    </source>
</evidence>
<dbReference type="InterPro" id="IPR050205">
    <property type="entry name" value="CDPK_Ser/Thr_kinases"/>
</dbReference>
<evidence type="ECO:0000256" key="3">
    <source>
        <dbReference type="ARBA" id="ARBA00022679"/>
    </source>
</evidence>
<dbReference type="GO" id="GO:0004674">
    <property type="term" value="F:protein serine/threonine kinase activity"/>
    <property type="evidence" value="ECO:0007669"/>
    <property type="project" value="UniProtKB-KW"/>
</dbReference>
<dbReference type="SMART" id="SM00220">
    <property type="entry name" value="S_TKc"/>
    <property type="match status" value="1"/>
</dbReference>
<feature type="domain" description="Protein kinase" evidence="9">
    <location>
        <begin position="1"/>
        <end position="157"/>
    </location>
</feature>
<evidence type="ECO:0000256" key="5">
    <source>
        <dbReference type="ARBA" id="ARBA00022777"/>
    </source>
</evidence>
<feature type="domain" description="EF-hand" evidence="10">
    <location>
        <begin position="281"/>
        <end position="316"/>
    </location>
</feature>
<dbReference type="PROSITE" id="PS50222">
    <property type="entry name" value="EF_HAND_2"/>
    <property type="match status" value="2"/>
</dbReference>
<name>A0A7S4R057_9STRA</name>